<gene>
    <name evidence="1" type="ORF">LCGC14_1875380</name>
</gene>
<proteinExistence type="predicted"/>
<name>A0A0F9J2I9_9ZZZZ</name>
<accession>A0A0F9J2I9</accession>
<dbReference type="AlphaFoldDB" id="A0A0F9J2I9"/>
<organism evidence="1">
    <name type="scientific">marine sediment metagenome</name>
    <dbReference type="NCBI Taxonomy" id="412755"/>
    <lineage>
        <taxon>unclassified sequences</taxon>
        <taxon>metagenomes</taxon>
        <taxon>ecological metagenomes</taxon>
    </lineage>
</organism>
<sequence length="154" mass="17989">MNEKAQIWMSGFTWGYYGAGPRGLLELLQMIDPEITCEEVANLEWMAKDPIVFENVKGKLVLRSFNESICSLLSIENDRLPWKAISKDSIKDYQEILENIRKKIGEKETPYSKDYIKIQCYICGNIYEIRKNGCYCDQCKRYFSESEIRKNCGI</sequence>
<protein>
    <submittedName>
        <fullName evidence="1">Uncharacterized protein</fullName>
    </submittedName>
</protein>
<comment type="caution">
    <text evidence="1">The sequence shown here is derived from an EMBL/GenBank/DDBJ whole genome shotgun (WGS) entry which is preliminary data.</text>
</comment>
<evidence type="ECO:0000313" key="1">
    <source>
        <dbReference type="EMBL" id="KKL93372.1"/>
    </source>
</evidence>
<dbReference type="EMBL" id="LAZR01019206">
    <property type="protein sequence ID" value="KKL93372.1"/>
    <property type="molecule type" value="Genomic_DNA"/>
</dbReference>
<reference evidence="1" key="1">
    <citation type="journal article" date="2015" name="Nature">
        <title>Complex archaea that bridge the gap between prokaryotes and eukaryotes.</title>
        <authorList>
            <person name="Spang A."/>
            <person name="Saw J.H."/>
            <person name="Jorgensen S.L."/>
            <person name="Zaremba-Niedzwiedzka K."/>
            <person name="Martijn J."/>
            <person name="Lind A.E."/>
            <person name="van Eijk R."/>
            <person name="Schleper C."/>
            <person name="Guy L."/>
            <person name="Ettema T.J."/>
        </authorList>
    </citation>
    <scope>NUCLEOTIDE SEQUENCE</scope>
</reference>